<reference evidence="3 4" key="1">
    <citation type="submission" date="2016-11" db="EMBL/GenBank/DDBJ databases">
        <title>complete genome sequence of Bifidobacterium choerinum strain FMB-1.</title>
        <authorList>
            <person name="Park C.-S."/>
            <person name="Jung D.-H."/>
            <person name="Choi D.-S."/>
        </authorList>
    </citation>
    <scope>NUCLEOTIDE SEQUENCE [LARGE SCALE GENOMIC DNA]</scope>
    <source>
        <strain evidence="3 4">FMB-1</strain>
    </source>
</reference>
<organism evidence="3 4">
    <name type="scientific">Bifidobacterium choerinum</name>
    <dbReference type="NCBI Taxonomy" id="35760"/>
    <lineage>
        <taxon>Bacteria</taxon>
        <taxon>Bacillati</taxon>
        <taxon>Actinomycetota</taxon>
        <taxon>Actinomycetes</taxon>
        <taxon>Bifidobacteriales</taxon>
        <taxon>Bifidobacteriaceae</taxon>
        <taxon>Bifidobacterium</taxon>
    </lineage>
</organism>
<feature type="compositionally biased region" description="Low complexity" evidence="1">
    <location>
        <begin position="303"/>
        <end position="337"/>
    </location>
</feature>
<sequence length="372" mass="37364">MSGEGSGADPWRVPPMLVPDPSRTAVHDGDADPLAPVPAARPASDDADGDGSGDAQALERVCDEEPHEPARRMRGIITVAVVACALCAAAAGGLVAHARHRDADLSRAAAECRAALDGQTQAAAALRAVLDADDTARAAAIGTDDVDGTAASLVGQLAGLLDAPQDPDASVCAAGDPGRLREAASQAASRTTALDGRAARVGDLAAALLAAHERKLLAAAQSGYDASARAARDLLASSDGKVADAATRTALDALLARGTDTDDAAALERRTDEIDKACDRVRASMKDREREEREERERREATDTSGTAAASGTSAADTPAAGGAPTAPADSGTAPAPIWTPAPQPGAADAPPSWSVPADPGDGALAERDPGL</sequence>
<keyword evidence="2" id="KW-0812">Transmembrane</keyword>
<dbReference type="EMBL" id="CP018044">
    <property type="protein sequence ID" value="ATU20600.1"/>
    <property type="molecule type" value="Genomic_DNA"/>
</dbReference>
<evidence type="ECO:0000256" key="2">
    <source>
        <dbReference type="SAM" id="Phobius"/>
    </source>
</evidence>
<evidence type="ECO:0000313" key="4">
    <source>
        <dbReference type="Proteomes" id="UP000229907"/>
    </source>
</evidence>
<feature type="region of interest" description="Disordered" evidence="1">
    <location>
        <begin position="1"/>
        <end position="56"/>
    </location>
</feature>
<dbReference type="KEGG" id="bcho:BcFMB_06340"/>
<evidence type="ECO:0008006" key="5">
    <source>
        <dbReference type="Google" id="ProtNLM"/>
    </source>
</evidence>
<dbReference type="AlphaFoldDB" id="A0A2D3D6P0"/>
<feature type="transmembrane region" description="Helical" evidence="2">
    <location>
        <begin position="76"/>
        <end position="96"/>
    </location>
</feature>
<evidence type="ECO:0000256" key="1">
    <source>
        <dbReference type="SAM" id="MobiDB-lite"/>
    </source>
</evidence>
<gene>
    <name evidence="3" type="ORF">BcFMB_06340</name>
</gene>
<keyword evidence="2" id="KW-1133">Transmembrane helix</keyword>
<evidence type="ECO:0000313" key="3">
    <source>
        <dbReference type="EMBL" id="ATU20600.1"/>
    </source>
</evidence>
<name>A0A2D3D6P0_9BIFI</name>
<proteinExistence type="predicted"/>
<feature type="compositionally biased region" description="Basic and acidic residues" evidence="1">
    <location>
        <begin position="281"/>
        <end position="302"/>
    </location>
</feature>
<protein>
    <recommendedName>
        <fullName evidence="5">Colicin transporter</fullName>
    </recommendedName>
</protein>
<feature type="region of interest" description="Disordered" evidence="1">
    <location>
        <begin position="281"/>
        <end position="372"/>
    </location>
</feature>
<dbReference type="RefSeq" id="WP_099721330.1">
    <property type="nucleotide sequence ID" value="NZ_CP018044.1"/>
</dbReference>
<dbReference type="Proteomes" id="UP000229907">
    <property type="component" value="Chromosome"/>
</dbReference>
<keyword evidence="2" id="KW-0472">Membrane</keyword>
<accession>A0A2D3D6P0</accession>